<dbReference type="Gene3D" id="2.130.10.10">
    <property type="entry name" value="YVTN repeat-like/Quinoprotein amine dehydrogenase"/>
    <property type="match status" value="1"/>
</dbReference>
<dbReference type="SMART" id="SM00564">
    <property type="entry name" value="PQQ"/>
    <property type="match status" value="3"/>
</dbReference>
<feature type="chain" id="PRO_5022693232" evidence="8">
    <location>
        <begin position="23"/>
        <end position="1284"/>
    </location>
</feature>
<accession>A0A5C7EXT4</accession>
<evidence type="ECO:0000259" key="9">
    <source>
        <dbReference type="Pfam" id="PF05567"/>
    </source>
</evidence>
<comment type="subcellular location">
    <subcellularLocation>
        <location evidence="1">Fimbrium</location>
    </subcellularLocation>
</comment>
<feature type="domain" description="PilY1 beta-propeller" evidence="9">
    <location>
        <begin position="802"/>
        <end position="1099"/>
    </location>
</feature>
<evidence type="ECO:0000256" key="8">
    <source>
        <dbReference type="SAM" id="SignalP"/>
    </source>
</evidence>
<dbReference type="InterPro" id="IPR015943">
    <property type="entry name" value="WD40/YVTN_repeat-like_dom_sf"/>
</dbReference>
<reference evidence="10 11" key="1">
    <citation type="submission" date="2019-08" db="EMBL/GenBank/DDBJ databases">
        <title>Pelomicrobium methylotrophicum gen. nov., sp. nov. a moderately thermophilic, facultatively anaerobic, lithoautotrophic and methylotrophic bacterium isolated from a terrestrial mud volcano.</title>
        <authorList>
            <person name="Slobodkina G.B."/>
            <person name="Merkel A.Y."/>
            <person name="Slobodkin A.I."/>
        </authorList>
    </citation>
    <scope>NUCLEOTIDE SEQUENCE [LARGE SCALE GENOMIC DNA]</scope>
    <source>
        <strain evidence="10 11">SM250</strain>
    </source>
</reference>
<evidence type="ECO:0000256" key="2">
    <source>
        <dbReference type="ARBA" id="ARBA00008387"/>
    </source>
</evidence>
<keyword evidence="8" id="KW-0732">Signal</keyword>
<dbReference type="OrthoDB" id="7156875at2"/>
<keyword evidence="3" id="KW-1029">Fimbrium biogenesis</keyword>
<dbReference type="InterPro" id="IPR008707">
    <property type="entry name" value="B-propeller_PilY1"/>
</dbReference>
<keyword evidence="4" id="KW-0479">Metal-binding</keyword>
<organism evidence="10 11">
    <name type="scientific">Pelomicrobium methylotrophicum</name>
    <dbReference type="NCBI Taxonomy" id="2602750"/>
    <lineage>
        <taxon>Bacteria</taxon>
        <taxon>Pseudomonadati</taxon>
        <taxon>Pseudomonadota</taxon>
        <taxon>Hydrogenophilia</taxon>
        <taxon>Hydrogenophilia incertae sedis</taxon>
        <taxon>Pelomicrobium</taxon>
    </lineage>
</organism>
<dbReference type="GO" id="GO:0046872">
    <property type="term" value="F:metal ion binding"/>
    <property type="evidence" value="ECO:0007669"/>
    <property type="project" value="UniProtKB-KW"/>
</dbReference>
<dbReference type="EMBL" id="VPFL01000008">
    <property type="protein sequence ID" value="TXF12052.1"/>
    <property type="molecule type" value="Genomic_DNA"/>
</dbReference>
<proteinExistence type="inferred from homology"/>
<evidence type="ECO:0000256" key="5">
    <source>
        <dbReference type="ARBA" id="ARBA00022837"/>
    </source>
</evidence>
<dbReference type="InterPro" id="IPR011047">
    <property type="entry name" value="Quinoprotein_ADH-like_sf"/>
</dbReference>
<evidence type="ECO:0000313" key="10">
    <source>
        <dbReference type="EMBL" id="TXF12052.1"/>
    </source>
</evidence>
<comment type="similarity">
    <text evidence="2">Belongs to the PilY1 family.</text>
</comment>
<dbReference type="InParanoid" id="A0A5C7EXT4"/>
<feature type="region of interest" description="Disordered" evidence="7">
    <location>
        <begin position="179"/>
        <end position="204"/>
    </location>
</feature>
<dbReference type="RefSeq" id="WP_147799545.1">
    <property type="nucleotide sequence ID" value="NZ_VPFL01000008.1"/>
</dbReference>
<dbReference type="InterPro" id="IPR018391">
    <property type="entry name" value="PQQ_b-propeller_rpt"/>
</dbReference>
<keyword evidence="5" id="KW-0106">Calcium</keyword>
<evidence type="ECO:0000256" key="7">
    <source>
        <dbReference type="SAM" id="MobiDB-lite"/>
    </source>
</evidence>
<evidence type="ECO:0000256" key="3">
    <source>
        <dbReference type="ARBA" id="ARBA00022558"/>
    </source>
</evidence>
<dbReference type="Proteomes" id="UP000321201">
    <property type="component" value="Unassembled WGS sequence"/>
</dbReference>
<evidence type="ECO:0000256" key="4">
    <source>
        <dbReference type="ARBA" id="ARBA00022723"/>
    </source>
</evidence>
<evidence type="ECO:0000313" key="11">
    <source>
        <dbReference type="Proteomes" id="UP000321201"/>
    </source>
</evidence>
<name>A0A5C7EXT4_9PROT</name>
<feature type="signal peptide" evidence="8">
    <location>
        <begin position="1"/>
        <end position="22"/>
    </location>
</feature>
<dbReference type="GO" id="GO:0009289">
    <property type="term" value="C:pilus"/>
    <property type="evidence" value="ECO:0007669"/>
    <property type="project" value="UniProtKB-SubCell"/>
</dbReference>
<protein>
    <submittedName>
        <fullName evidence="10">PQQ-binding-like beta-propeller repeat protein</fullName>
    </submittedName>
</protein>
<feature type="compositionally biased region" description="Polar residues" evidence="7">
    <location>
        <begin position="179"/>
        <end position="188"/>
    </location>
</feature>
<keyword evidence="11" id="KW-1185">Reference proteome</keyword>
<sequence length="1284" mass="138505">MTTRGSLLIRAGRLAASGLALAVLCNGARAEITDLANAPLANSPTTAVLPNLMFVLDNSGSMGRDYMPDNVDDSNVAKARCSRSNCSSTSTQGVFTFDSSMTSDYRVAGDPPFYAAEFNTQFYNPQITYKPGVRADGTPMPNQGSPWTAVQTDPYLDPSSTIDLTTQFPEVVYCKNDSDNPTSTTNCRRNGIDTPNPFAYSTPGVGFPNGTSSGDFRYPKIRLGAPHYYTITPREYCSDSNLVFCTLATGPTGEYVFPAPVRYCSSATYAQSTSAVSGPNASNPRCQKKYSSTYRYPRYGLFTRVDIVPTTTTYGNRPNRTDCAQAPNCTYEEEMTNFANWYAYYRTRMQMMKTSTGRAFSTIGDTYRVGFLTICPYDNFSCGSDPGSRSVSSSHYLAINRFDATQKAAWYAKLYGTVPTSWTPLREALSRVGRYYAGRTDGINNGMSDDPIQYSCQQNFTILTTDGYWNKGAGQRIDGSPIGNQDNVEDTVEPKYVSRASGTFDGNLSGTASDSSTGSSDTLADVAMYYYKTDLRPAMENNVPTSTKDLAPHQHMVTFTLGLGVDGLMDYRPDYETATSGDFYKIKTASTGCSWTSGTCNWPQVRGDTPSALDDLWHAAVNGRGIYFNAKDPNSLSKGIAGSLSAVSARAGAATASATSSPNVTQTDNYIYSSTFRTVKWDGEVVAQRLDPTTGNVVDTIVWSTTSGPSPLNGKVSATSDTRTIYTFDAGAANKLKPFKWGNLTSGEQAYFNNKVCGTFSQCSSLTSAQQSEANKGQNLVNWLRGQTQHEGTLYRDRELVLGDSVNAMPVYVKAPRFNFTSPATPDYAAFKTANASRQAVLYVAANDGMLHAFNADTGEELWAYVPRMILPNLYKLAEANYANSHQYFVDGSPQVMDVVMGGAWRTILVGGLNGGGRGYYALDITDPANPKALWEICSDSTLCAVSDPDIGYSYGNPVITRRPTDGKWVVLVTSGYNNVNPGTGRGYLFVLDAETGAVLRKVDTGVGNTITPSGLAKISAYADNFDLDNTAKWVYGGDLQGNVWRFDLQTDPPAVLKLAELKDGSGKPQSVTSRPELGFVNGFRVVFVGTGRYLGVTDLVDPATLGLPYAYQQSVYAIKDSGVAHGNFRASGAIQQTITQLSPTTRTVSNRPVDWTAVTGWYVDLNPGNLSPGERVNVDPQLVLGTLLVATNVPNSNACSVGGDSWLYQFNFSTGSYVPTAPSQVLGIKVSSALTVGMVVVRLPSGQLKVIATGATGEKKTLGVYTGGAGSGGRRISWRELIN</sequence>
<comment type="caution">
    <text evidence="10">The sequence shown here is derived from an EMBL/GenBank/DDBJ whole genome shotgun (WGS) entry which is preliminary data.</text>
</comment>
<evidence type="ECO:0000256" key="1">
    <source>
        <dbReference type="ARBA" id="ARBA00004561"/>
    </source>
</evidence>
<dbReference type="Pfam" id="PF05567">
    <property type="entry name" value="T4P_PilY1"/>
    <property type="match status" value="1"/>
</dbReference>
<evidence type="ECO:0000256" key="6">
    <source>
        <dbReference type="ARBA" id="ARBA00023263"/>
    </source>
</evidence>
<keyword evidence="6" id="KW-0281">Fimbrium</keyword>
<gene>
    <name evidence="10" type="ORF">FR698_07320</name>
</gene>
<dbReference type="SUPFAM" id="SSF50998">
    <property type="entry name" value="Quinoprotein alcohol dehydrogenase-like"/>
    <property type="match status" value="1"/>
</dbReference>